<gene>
    <name evidence="4" type="primary">aroD</name>
    <name evidence="5" type="ORF">SAMN06264868_10147</name>
</gene>
<comment type="catalytic activity">
    <reaction evidence="1 4">
        <text>3-dehydroquinate = 3-dehydroshikimate + H2O</text>
        <dbReference type="Rhea" id="RHEA:21096"/>
        <dbReference type="ChEBI" id="CHEBI:15377"/>
        <dbReference type="ChEBI" id="CHEBI:16630"/>
        <dbReference type="ChEBI" id="CHEBI:32364"/>
        <dbReference type="EC" id="4.2.1.10"/>
    </reaction>
</comment>
<comment type="caution">
    <text evidence="4">Lacks conserved residue(s) required for the propagation of feature annotation.</text>
</comment>
<name>A0AA45WIB1_9AQUI</name>
<keyword evidence="4" id="KW-0057">Aromatic amino acid biosynthesis</keyword>
<comment type="function">
    <text evidence="4">Involved in the third step of the chorismate pathway, which leads to the biosynthesis of aromatic amino acids. Catalyzes the cis-dehydration of 3-dehydroquinate (DHQ) and introduces the first double bond of the aromatic ring to yield 3-dehydroshikimate.</text>
</comment>
<protein>
    <recommendedName>
        <fullName evidence="4">3-dehydroquinate dehydratase</fullName>
        <shortName evidence="4">3-dehydroquinase</shortName>
        <ecNumber evidence="4">4.2.1.10</ecNumber>
    </recommendedName>
    <alternativeName>
        <fullName evidence="4">Type I DHQase</fullName>
    </alternativeName>
    <alternativeName>
        <fullName evidence="4">Type I dehydroquinase</fullName>
        <shortName evidence="4">DHQ1</shortName>
    </alternativeName>
</protein>
<dbReference type="HAMAP" id="MF_00214">
    <property type="entry name" value="AroD"/>
    <property type="match status" value="1"/>
</dbReference>
<dbReference type="SUPFAM" id="SSF51569">
    <property type="entry name" value="Aldolase"/>
    <property type="match status" value="1"/>
</dbReference>
<feature type="active site" description="Schiff-base intermediate with substrate" evidence="4">
    <location>
        <position position="146"/>
    </location>
</feature>
<keyword evidence="4" id="KW-0028">Amino-acid biosynthesis</keyword>
<dbReference type="GO" id="GO:0008652">
    <property type="term" value="P:amino acid biosynthetic process"/>
    <property type="evidence" value="ECO:0007669"/>
    <property type="project" value="UniProtKB-KW"/>
</dbReference>
<feature type="binding site" evidence="4">
    <location>
        <begin position="33"/>
        <end position="35"/>
    </location>
    <ligand>
        <name>3-dehydroquinate</name>
        <dbReference type="ChEBI" id="CHEBI:32364"/>
    </ligand>
</feature>
<evidence type="ECO:0000256" key="2">
    <source>
        <dbReference type="ARBA" id="ARBA00023239"/>
    </source>
</evidence>
<evidence type="ECO:0000256" key="3">
    <source>
        <dbReference type="ARBA" id="ARBA00023270"/>
    </source>
</evidence>
<dbReference type="Gene3D" id="3.20.20.70">
    <property type="entry name" value="Aldolase class I"/>
    <property type="match status" value="1"/>
</dbReference>
<dbReference type="GO" id="GO:0003855">
    <property type="term" value="F:3-dehydroquinate dehydratase activity"/>
    <property type="evidence" value="ECO:0007669"/>
    <property type="project" value="UniProtKB-UniRule"/>
</dbReference>
<feature type="binding site" evidence="4">
    <location>
        <position position="208"/>
    </location>
    <ligand>
        <name>3-dehydroquinate</name>
        <dbReference type="ChEBI" id="CHEBI:32364"/>
    </ligand>
</feature>
<dbReference type="EC" id="4.2.1.10" evidence="4"/>
<dbReference type="GO" id="GO:0046279">
    <property type="term" value="P:3,4-dihydroxybenzoate biosynthetic process"/>
    <property type="evidence" value="ECO:0007669"/>
    <property type="project" value="UniProtKB-ARBA"/>
</dbReference>
<dbReference type="RefSeq" id="WP_265133738.1">
    <property type="nucleotide sequence ID" value="NZ_FXTX01000001.1"/>
</dbReference>
<sequence length="224" mass="25769">MFEQKPLIAIPLNDENIYKNIDIAKEKGADIIELRIDQFNKINIEEIINILKYIKAKDLKSISTIRSEKEGGKFIQNRYEIFKEIVKYTDIIDIELTSFDIREKVIKLAKENGKYALISYHDFEKTPDNIQQIINQAYNLGADIIKFAFKANSFEDVAKILCITNQNKDKNIVAIAMGDYGKISRLAGFVFGSLITYSFLGEAFASGQIQIDKLIEDMKFYNLR</sequence>
<keyword evidence="6" id="KW-1185">Reference proteome</keyword>
<reference evidence="5" key="1">
    <citation type="submission" date="2017-05" db="EMBL/GenBank/DDBJ databases">
        <authorList>
            <person name="Varghese N."/>
            <person name="Submissions S."/>
        </authorList>
    </citation>
    <scope>NUCLEOTIDE SEQUENCE</scope>
    <source>
        <strain evidence="5">DSM 18763</strain>
    </source>
</reference>
<dbReference type="GO" id="GO:0009423">
    <property type="term" value="P:chorismate biosynthetic process"/>
    <property type="evidence" value="ECO:0007669"/>
    <property type="project" value="UniProtKB-UniRule"/>
</dbReference>
<dbReference type="InterPro" id="IPR001381">
    <property type="entry name" value="DHquinase_I"/>
</dbReference>
<feature type="binding site" evidence="4">
    <location>
        <position position="66"/>
    </location>
    <ligand>
        <name>3-dehydroquinate</name>
        <dbReference type="ChEBI" id="CHEBI:32364"/>
    </ligand>
</feature>
<dbReference type="EMBL" id="FXTX01000001">
    <property type="protein sequence ID" value="SMP00302.1"/>
    <property type="molecule type" value="Genomic_DNA"/>
</dbReference>
<organism evidence="5 6">
    <name type="scientific">Venenivibrio stagnispumantis</name>
    <dbReference type="NCBI Taxonomy" id="407998"/>
    <lineage>
        <taxon>Bacteria</taxon>
        <taxon>Pseudomonadati</taxon>
        <taxon>Aquificota</taxon>
        <taxon>Aquificia</taxon>
        <taxon>Aquificales</taxon>
        <taxon>Hydrogenothermaceae</taxon>
        <taxon>Venenivibrio</taxon>
    </lineage>
</organism>
<dbReference type="PANTHER" id="PTHR43699:SF1">
    <property type="entry name" value="3-DEHYDROQUINATE DEHYDRATASE"/>
    <property type="match status" value="1"/>
</dbReference>
<feature type="binding site" evidence="4">
    <location>
        <position position="185"/>
    </location>
    <ligand>
        <name>3-dehydroquinate</name>
        <dbReference type="ChEBI" id="CHEBI:32364"/>
    </ligand>
</feature>
<dbReference type="InterPro" id="IPR050146">
    <property type="entry name" value="Type-I_3-dehydroquinase"/>
</dbReference>
<keyword evidence="2 4" id="KW-0456">Lyase</keyword>
<comment type="caution">
    <text evidence="5">The sequence shown here is derived from an EMBL/GenBank/DDBJ whole genome shotgun (WGS) entry which is preliminary data.</text>
</comment>
<evidence type="ECO:0000256" key="4">
    <source>
        <dbReference type="HAMAP-Rule" id="MF_00214"/>
    </source>
</evidence>
<dbReference type="AlphaFoldDB" id="A0AA45WIB1"/>
<comment type="subunit">
    <text evidence="4">Homodimer.</text>
</comment>
<evidence type="ECO:0000256" key="1">
    <source>
        <dbReference type="ARBA" id="ARBA00001864"/>
    </source>
</evidence>
<dbReference type="Proteomes" id="UP001157947">
    <property type="component" value="Unassembled WGS sequence"/>
</dbReference>
<dbReference type="CDD" id="cd00502">
    <property type="entry name" value="DHQase_I"/>
    <property type="match status" value="1"/>
</dbReference>
<evidence type="ECO:0000313" key="5">
    <source>
        <dbReference type="EMBL" id="SMP00302.1"/>
    </source>
</evidence>
<feature type="active site" description="Proton donor/acceptor" evidence="4">
    <location>
        <position position="121"/>
    </location>
</feature>
<keyword evidence="3 4" id="KW-0704">Schiff base</keyword>
<proteinExistence type="inferred from homology"/>
<evidence type="ECO:0000313" key="6">
    <source>
        <dbReference type="Proteomes" id="UP001157947"/>
    </source>
</evidence>
<dbReference type="PANTHER" id="PTHR43699">
    <property type="entry name" value="3-DEHYDROQUINATE DEHYDRATASE"/>
    <property type="match status" value="1"/>
</dbReference>
<accession>A0AA45WIB1</accession>
<dbReference type="NCBIfam" id="TIGR01093">
    <property type="entry name" value="aroD"/>
    <property type="match status" value="1"/>
</dbReference>
<dbReference type="GO" id="GO:0009073">
    <property type="term" value="P:aromatic amino acid family biosynthetic process"/>
    <property type="evidence" value="ECO:0007669"/>
    <property type="project" value="UniProtKB-KW"/>
</dbReference>
<dbReference type="InterPro" id="IPR013785">
    <property type="entry name" value="Aldolase_TIM"/>
</dbReference>
<comment type="similarity">
    <text evidence="4">Belongs to the type-I 3-dehydroquinase family.</text>
</comment>
<comment type="pathway">
    <text evidence="4">Metabolic intermediate biosynthesis; chorismate biosynthesis; chorismate from D-erythrose 4-phosphate and phosphoenolpyruvate: step 3/7.</text>
</comment>
<dbReference type="Pfam" id="PF01487">
    <property type="entry name" value="DHquinase_I"/>
    <property type="match status" value="1"/>
</dbReference>